<keyword evidence="6 10" id="KW-0812">Transmembrane</keyword>
<feature type="transmembrane region" description="Helical" evidence="10">
    <location>
        <begin position="235"/>
        <end position="256"/>
    </location>
</feature>
<dbReference type="GO" id="GO:0140359">
    <property type="term" value="F:ABC-type transporter activity"/>
    <property type="evidence" value="ECO:0007669"/>
    <property type="project" value="InterPro"/>
</dbReference>
<feature type="transmembrane region" description="Helical" evidence="10">
    <location>
        <begin position="145"/>
        <end position="171"/>
    </location>
</feature>
<evidence type="ECO:0000256" key="8">
    <source>
        <dbReference type="ARBA" id="ARBA00023047"/>
    </source>
</evidence>
<accession>F9Y4W5</accession>
<name>F9Y4W5_KETVW</name>
<organism evidence="12 13">
    <name type="scientific">Ketogulonicigenium vulgare (strain WSH-001)</name>
    <dbReference type="NCBI Taxonomy" id="759362"/>
    <lineage>
        <taxon>Bacteria</taxon>
        <taxon>Pseudomonadati</taxon>
        <taxon>Pseudomonadota</taxon>
        <taxon>Alphaproteobacteria</taxon>
        <taxon>Rhodobacterales</taxon>
        <taxon>Roseobacteraceae</taxon>
        <taxon>Ketogulonicigenium</taxon>
    </lineage>
</organism>
<evidence type="ECO:0000256" key="1">
    <source>
        <dbReference type="ARBA" id="ARBA00004651"/>
    </source>
</evidence>
<evidence type="ECO:0000313" key="13">
    <source>
        <dbReference type="Proteomes" id="UP000000692"/>
    </source>
</evidence>
<feature type="transmembrane region" description="Helical" evidence="10">
    <location>
        <begin position="66"/>
        <end position="84"/>
    </location>
</feature>
<keyword evidence="3" id="KW-0813">Transport</keyword>
<keyword evidence="8" id="KW-0625">Polysaccharide transport</keyword>
<feature type="transmembrane region" description="Helical" evidence="10">
    <location>
        <begin position="202"/>
        <end position="223"/>
    </location>
</feature>
<dbReference type="AlphaFoldDB" id="F9Y4W5"/>
<comment type="subcellular location">
    <subcellularLocation>
        <location evidence="1">Cell membrane</location>
        <topology evidence="1">Multi-pass membrane protein</topology>
    </subcellularLocation>
</comment>
<evidence type="ECO:0000256" key="10">
    <source>
        <dbReference type="SAM" id="Phobius"/>
    </source>
</evidence>
<keyword evidence="9 10" id="KW-0472">Membrane</keyword>
<gene>
    <name evidence="12" type="primary">rkpT1</name>
    <name evidence="12" type="ordered locus">KVU_2010</name>
</gene>
<dbReference type="PATRIC" id="fig|759362.5.peg.2081"/>
<evidence type="ECO:0000256" key="3">
    <source>
        <dbReference type="ARBA" id="ARBA00022448"/>
    </source>
</evidence>
<evidence type="ECO:0000256" key="2">
    <source>
        <dbReference type="ARBA" id="ARBA00007783"/>
    </source>
</evidence>
<dbReference type="InterPro" id="IPR013525">
    <property type="entry name" value="ABC2_TM"/>
</dbReference>
<proteinExistence type="inferred from homology"/>
<keyword evidence="5" id="KW-0762">Sugar transport</keyword>
<keyword evidence="13" id="KW-1185">Reference proteome</keyword>
<dbReference type="PANTHER" id="PTHR30413">
    <property type="entry name" value="INNER MEMBRANE TRANSPORT PERMEASE"/>
    <property type="match status" value="1"/>
</dbReference>
<evidence type="ECO:0000256" key="5">
    <source>
        <dbReference type="ARBA" id="ARBA00022597"/>
    </source>
</evidence>
<dbReference type="HOGENOM" id="CLU_060703_5_0_5"/>
<dbReference type="RefSeq" id="WP_013385222.1">
    <property type="nucleotide sequence ID" value="NC_017384.1"/>
</dbReference>
<dbReference type="GO" id="GO:0043190">
    <property type="term" value="C:ATP-binding cassette (ABC) transporter complex"/>
    <property type="evidence" value="ECO:0007669"/>
    <property type="project" value="InterPro"/>
</dbReference>
<feature type="transmembrane region" description="Helical" evidence="10">
    <location>
        <begin position="109"/>
        <end position="133"/>
    </location>
</feature>
<reference evidence="12 13" key="1">
    <citation type="journal article" date="2011" name="J. Bacteriol.">
        <title>Complete genome sequence of the industrial strain Ketogulonicigenium vulgare WSH-001.</title>
        <authorList>
            <person name="Liu L."/>
            <person name="Li Y."/>
            <person name="Zhang J."/>
            <person name="Zhou Z."/>
            <person name="Liu J."/>
            <person name="Li X."/>
            <person name="Zhou J."/>
            <person name="Du G."/>
            <person name="Wang L."/>
            <person name="Chen J."/>
        </authorList>
    </citation>
    <scope>NUCLEOTIDE SEQUENCE [LARGE SCALE GENOMIC DNA]</scope>
    <source>
        <strain evidence="12 13">WSH-001</strain>
    </source>
</reference>
<evidence type="ECO:0000256" key="7">
    <source>
        <dbReference type="ARBA" id="ARBA00022989"/>
    </source>
</evidence>
<sequence>MAHPVFSSVLPAARVIFALILRDMSATYGRSYLGYAWAYLAPFGIITLLAIGFALIIPTPPLGRDFLLFYATGFLPFEMFFQLSQRLKDSLRFSRAILSYPRITWMDLVIARLALHGITQLAVFCAVIGVIMATRDTGAALAPAAIASALGLTAALGFGIGLMNAALIAYFPSWDRIWGVLSRPLIFASGVFFLYEGLPPAALTGPLGLILWLNPLLHITGLMRQGFYAEYSGDFIAPLYVAALAMTAIAMGLALLRYGYAKAVAR</sequence>
<feature type="transmembrane region" description="Helical" evidence="10">
    <location>
        <begin position="34"/>
        <end position="57"/>
    </location>
</feature>
<evidence type="ECO:0000256" key="6">
    <source>
        <dbReference type="ARBA" id="ARBA00022692"/>
    </source>
</evidence>
<protein>
    <submittedName>
        <fullName evidence="12">Putative cell surface polysaccharide export ABC-2 transporter permease protein</fullName>
    </submittedName>
</protein>
<evidence type="ECO:0000256" key="4">
    <source>
        <dbReference type="ARBA" id="ARBA00022475"/>
    </source>
</evidence>
<dbReference type="GO" id="GO:0015920">
    <property type="term" value="P:lipopolysaccharide transport"/>
    <property type="evidence" value="ECO:0007669"/>
    <property type="project" value="TreeGrafter"/>
</dbReference>
<dbReference type="Proteomes" id="UP000000692">
    <property type="component" value="Chromosome"/>
</dbReference>
<dbReference type="OrthoDB" id="8479094at2"/>
<feature type="domain" description="ABC-2 type transporter transmembrane" evidence="11">
    <location>
        <begin position="16"/>
        <end position="228"/>
    </location>
</feature>
<dbReference type="EMBL" id="CP002018">
    <property type="protein sequence ID" value="AEM41849.1"/>
    <property type="molecule type" value="Genomic_DNA"/>
</dbReference>
<comment type="similarity">
    <text evidence="2">Belongs to the ABC-2 integral membrane protein family.</text>
</comment>
<dbReference type="PANTHER" id="PTHR30413:SF10">
    <property type="entry name" value="CAPSULE POLYSACCHARIDE EXPORT INNER-MEMBRANE PROTEIN CTRC"/>
    <property type="match status" value="1"/>
</dbReference>
<dbReference type="InterPro" id="IPR000412">
    <property type="entry name" value="ABC_2_transport"/>
</dbReference>
<evidence type="ECO:0000313" key="12">
    <source>
        <dbReference type="EMBL" id="AEM41849.1"/>
    </source>
</evidence>
<keyword evidence="7 10" id="KW-1133">Transmembrane helix</keyword>
<dbReference type="GO" id="GO:0015774">
    <property type="term" value="P:polysaccharide transport"/>
    <property type="evidence" value="ECO:0007669"/>
    <property type="project" value="UniProtKB-KW"/>
</dbReference>
<dbReference type="PRINTS" id="PR00164">
    <property type="entry name" value="ABC2TRNSPORT"/>
</dbReference>
<dbReference type="eggNOG" id="COG1682">
    <property type="taxonomic scope" value="Bacteria"/>
</dbReference>
<evidence type="ECO:0000256" key="9">
    <source>
        <dbReference type="ARBA" id="ARBA00023136"/>
    </source>
</evidence>
<evidence type="ECO:0000259" key="11">
    <source>
        <dbReference type="Pfam" id="PF01061"/>
    </source>
</evidence>
<dbReference type="KEGG" id="kvl:KVU_2010"/>
<keyword evidence="4" id="KW-1003">Cell membrane</keyword>
<dbReference type="Pfam" id="PF01061">
    <property type="entry name" value="ABC2_membrane"/>
    <property type="match status" value="1"/>
</dbReference>